<protein>
    <submittedName>
        <fullName evidence="2">(northern house mosquito) hypothetical protein</fullName>
    </submittedName>
</protein>
<name>A0A8D8KVH1_CULPI</name>
<proteinExistence type="predicted"/>
<feature type="region of interest" description="Disordered" evidence="1">
    <location>
        <begin position="1"/>
        <end position="56"/>
    </location>
</feature>
<evidence type="ECO:0000256" key="1">
    <source>
        <dbReference type="SAM" id="MobiDB-lite"/>
    </source>
</evidence>
<sequence length="132" mass="14620">MLHQSCPGRSASSRETSASKHTNHQRGERPSVQTKSTAVRRRLMSSPSSTSAQTGARWCRSTAFWIVHWTTVLRLVLSTDPASRCATQTDHLSTTLVTVHSAPQQRSSCHKRQCSSRNDLKSAARCSVCRKV</sequence>
<evidence type="ECO:0000313" key="2">
    <source>
        <dbReference type="EMBL" id="CAG6599690.1"/>
    </source>
</evidence>
<accession>A0A8D8KVH1</accession>
<dbReference type="AlphaFoldDB" id="A0A8D8KVH1"/>
<dbReference type="EMBL" id="HBUE01237059">
    <property type="protein sequence ID" value="CAG6547489.1"/>
    <property type="molecule type" value="Transcribed_RNA"/>
</dbReference>
<feature type="compositionally biased region" description="Polar residues" evidence="1">
    <location>
        <begin position="45"/>
        <end position="54"/>
    </location>
</feature>
<reference evidence="2" key="1">
    <citation type="submission" date="2021-05" db="EMBL/GenBank/DDBJ databases">
        <authorList>
            <person name="Alioto T."/>
            <person name="Alioto T."/>
            <person name="Gomez Garrido J."/>
        </authorList>
    </citation>
    <scope>NUCLEOTIDE SEQUENCE</scope>
</reference>
<dbReference type="EMBL" id="HBUE01343994">
    <property type="protein sequence ID" value="CAG6599690.1"/>
    <property type="molecule type" value="Transcribed_RNA"/>
</dbReference>
<organism evidence="2">
    <name type="scientific">Culex pipiens</name>
    <name type="common">House mosquito</name>
    <dbReference type="NCBI Taxonomy" id="7175"/>
    <lineage>
        <taxon>Eukaryota</taxon>
        <taxon>Metazoa</taxon>
        <taxon>Ecdysozoa</taxon>
        <taxon>Arthropoda</taxon>
        <taxon>Hexapoda</taxon>
        <taxon>Insecta</taxon>
        <taxon>Pterygota</taxon>
        <taxon>Neoptera</taxon>
        <taxon>Endopterygota</taxon>
        <taxon>Diptera</taxon>
        <taxon>Nematocera</taxon>
        <taxon>Culicoidea</taxon>
        <taxon>Culicidae</taxon>
        <taxon>Culicinae</taxon>
        <taxon>Culicini</taxon>
        <taxon>Culex</taxon>
        <taxon>Culex</taxon>
    </lineage>
</organism>
<feature type="compositionally biased region" description="Polar residues" evidence="1">
    <location>
        <begin position="10"/>
        <end position="20"/>
    </location>
</feature>